<gene>
    <name evidence="1" type="ORF">FUSO3_07120</name>
</gene>
<evidence type="ECO:0000313" key="1">
    <source>
        <dbReference type="EMBL" id="KDE62718.1"/>
    </source>
</evidence>
<organism evidence="1 2">
    <name type="scientific">Fusobacterium necrophorum BL</name>
    <dbReference type="NCBI Taxonomy" id="1441732"/>
    <lineage>
        <taxon>Bacteria</taxon>
        <taxon>Fusobacteriati</taxon>
        <taxon>Fusobacteriota</taxon>
        <taxon>Fusobacteriia</taxon>
        <taxon>Fusobacteriales</taxon>
        <taxon>Fusobacteriaceae</taxon>
        <taxon>Fusobacterium</taxon>
    </lineage>
</organism>
<reference evidence="1 2" key="1">
    <citation type="submission" date="2014-01" db="EMBL/GenBank/DDBJ databases">
        <title>Comparative genomics of Fusobacterium necrophorum wild isolates.</title>
        <authorList>
            <person name="Kittichotirat W."/>
            <person name="Bumgarner R.E."/>
            <person name="Lawrence P."/>
        </authorList>
    </citation>
    <scope>NUCLEOTIDE SEQUENCE [LARGE SCALE GENOMIC DNA]</scope>
    <source>
        <strain evidence="1 2">BL</strain>
    </source>
</reference>
<name>A0AB73BVJ5_9FUSO</name>
<accession>A0AB73BVJ5</accession>
<sequence length="33" mass="4009">MLEAIQQVISSFPKEHFKVFPRIEEKNFLVFKK</sequence>
<dbReference type="Proteomes" id="UP000027473">
    <property type="component" value="Unassembled WGS sequence"/>
</dbReference>
<proteinExistence type="predicted"/>
<dbReference type="AlphaFoldDB" id="A0AB73BVJ5"/>
<evidence type="ECO:0000313" key="2">
    <source>
        <dbReference type="Proteomes" id="UP000027473"/>
    </source>
</evidence>
<comment type="caution">
    <text evidence="1">The sequence shown here is derived from an EMBL/GenBank/DDBJ whole genome shotgun (WGS) entry which is preliminary data.</text>
</comment>
<protein>
    <submittedName>
        <fullName evidence="1">Uncharacterized protein</fullName>
    </submittedName>
</protein>
<dbReference type="EMBL" id="JAAC01000113">
    <property type="protein sequence ID" value="KDE62718.1"/>
    <property type="molecule type" value="Genomic_DNA"/>
</dbReference>